<evidence type="ECO:0000313" key="2">
    <source>
        <dbReference type="EMBL" id="CUO50237.1"/>
    </source>
</evidence>
<dbReference type="PANTHER" id="PTHR15730:SF5">
    <property type="entry name" value="SI:CH211-210B2.2-RELATED"/>
    <property type="match status" value="1"/>
</dbReference>
<evidence type="ECO:0000313" key="3">
    <source>
        <dbReference type="Proteomes" id="UP000095558"/>
    </source>
</evidence>
<dbReference type="InterPro" id="IPR051244">
    <property type="entry name" value="TCAF"/>
</dbReference>
<dbReference type="PROSITE" id="PS51723">
    <property type="entry name" value="PEPTIDASE_M60"/>
    <property type="match status" value="1"/>
</dbReference>
<proteinExistence type="predicted"/>
<dbReference type="InterPro" id="IPR035423">
    <property type="entry name" value="M60-like_N"/>
</dbReference>
<organism evidence="2 3">
    <name type="scientific">Clostridium disporicum</name>
    <dbReference type="NCBI Taxonomy" id="84024"/>
    <lineage>
        <taxon>Bacteria</taxon>
        <taxon>Bacillati</taxon>
        <taxon>Bacillota</taxon>
        <taxon>Clostridia</taxon>
        <taxon>Eubacteriales</taxon>
        <taxon>Clostridiaceae</taxon>
        <taxon>Clostridium</taxon>
    </lineage>
</organism>
<dbReference type="SMART" id="SM01276">
    <property type="entry name" value="M60-like"/>
    <property type="match status" value="1"/>
</dbReference>
<dbReference type="OrthoDB" id="197688at2"/>
<dbReference type="Pfam" id="PF13402">
    <property type="entry name" value="Peptidase_M60"/>
    <property type="match status" value="1"/>
</dbReference>
<reference evidence="2 3" key="1">
    <citation type="submission" date="2015-09" db="EMBL/GenBank/DDBJ databases">
        <authorList>
            <consortium name="Pathogen Informatics"/>
        </authorList>
    </citation>
    <scope>NUCLEOTIDE SEQUENCE [LARGE SCALE GENOMIC DNA]</scope>
    <source>
        <strain evidence="2 3">2789STDY5834855</strain>
    </source>
</reference>
<dbReference type="Proteomes" id="UP000095558">
    <property type="component" value="Unassembled WGS sequence"/>
</dbReference>
<feature type="domain" description="Peptidase M60" evidence="1">
    <location>
        <begin position="45"/>
        <end position="364"/>
    </location>
</feature>
<dbReference type="EMBL" id="CYZV01000027">
    <property type="protein sequence ID" value="CUO50237.1"/>
    <property type="molecule type" value="Genomic_DNA"/>
</dbReference>
<dbReference type="RefSeq" id="WP_055277264.1">
    <property type="nucleotide sequence ID" value="NZ_CYZV01000027.1"/>
</dbReference>
<dbReference type="Gene3D" id="3.40.390.80">
    <property type="entry name" value="Peptidase M60, enhancin-like domain 2"/>
    <property type="match status" value="1"/>
</dbReference>
<evidence type="ECO:0000259" key="1">
    <source>
        <dbReference type="PROSITE" id="PS51723"/>
    </source>
</evidence>
<dbReference type="Pfam" id="PF17291">
    <property type="entry name" value="M60-like_N"/>
    <property type="match status" value="1"/>
</dbReference>
<dbReference type="AlphaFoldDB" id="A0A174FL22"/>
<protein>
    <recommendedName>
        <fullName evidence="1">Peptidase M60 domain-containing protein</fullName>
    </recommendedName>
</protein>
<name>A0A174FL22_9CLOT</name>
<dbReference type="PANTHER" id="PTHR15730">
    <property type="entry name" value="EXPERIMENTAL AUTOIMMUNE PROSTATITIS ANTIGEN 2-RELATED"/>
    <property type="match status" value="1"/>
</dbReference>
<gene>
    <name evidence="2" type="ORF">ERS852470_02533</name>
</gene>
<accession>A0A174FL22</accession>
<dbReference type="InterPro" id="IPR031161">
    <property type="entry name" value="Peptidase_M60_dom"/>
</dbReference>
<sequence length="427" mass="48036">MDKVEEDIKNGTLTKHKAADEQFYGTVPDDALGVEKKIYINTNVKGTHSLASYVPAGEIATVTLNDEALKYAKQGKIKLSVGMTMVDAEEYYYNHSNENRMPYLGKTFSISETETKVGTPFGGMVFIEIAESVPSGANIEVDIKGVVDTPYYDLGKTTSEEWKVAKDAPGIFAEIRTPYLRFILPTKFIRHIEDPQKAAEFWTNVTALSANAMGLENRTTPMTLTFDQYITVGIAYANVWSWSCNLPPEWSKDAFDYDGLVKNGSWGIIHEINHHYQRRYSSYSDEWGLGTDFTEITNNALSAASYILYTNIAASRGENGTDDWNKVADPYSTLKQQIFEGVQYYPGVPNIGNFMFSTFAHEIGPINYVNVIKSTYEGGTFNGIYIPPYDYKLESQGGLKRDDRYDDMAYFLRIISLFIDTTSLYTT</sequence>